<dbReference type="Gene3D" id="1.50.10.130">
    <property type="entry name" value="Terpene synthase, N-terminal domain"/>
    <property type="match status" value="1"/>
</dbReference>
<evidence type="ECO:0000256" key="2">
    <source>
        <dbReference type="ARBA" id="ARBA00022723"/>
    </source>
</evidence>
<dbReference type="GO" id="GO:0009507">
    <property type="term" value="C:chloroplast"/>
    <property type="evidence" value="ECO:0007669"/>
    <property type="project" value="TreeGrafter"/>
</dbReference>
<dbReference type="Gene3D" id="1.10.600.10">
    <property type="entry name" value="Farnesyl Diphosphate Synthase"/>
    <property type="match status" value="1"/>
</dbReference>
<feature type="domain" description="Terpene synthase N-terminal" evidence="5">
    <location>
        <begin position="260"/>
        <end position="452"/>
    </location>
</feature>
<dbReference type="InterPro" id="IPR008930">
    <property type="entry name" value="Terpenoid_cyclase/PrenylTrfase"/>
</dbReference>
<proteinExistence type="predicted"/>
<accession>A0A811QBS5</accession>
<evidence type="ECO:0000313" key="6">
    <source>
        <dbReference type="EMBL" id="CAD6253563.1"/>
    </source>
</evidence>
<comment type="caution">
    <text evidence="6">The sequence shown here is derived from an EMBL/GenBank/DDBJ whole genome shotgun (WGS) entry which is preliminary data.</text>
</comment>
<organism evidence="6 7">
    <name type="scientific">Miscanthus lutarioriparius</name>
    <dbReference type="NCBI Taxonomy" id="422564"/>
    <lineage>
        <taxon>Eukaryota</taxon>
        <taxon>Viridiplantae</taxon>
        <taxon>Streptophyta</taxon>
        <taxon>Embryophyta</taxon>
        <taxon>Tracheophyta</taxon>
        <taxon>Spermatophyta</taxon>
        <taxon>Magnoliopsida</taxon>
        <taxon>Liliopsida</taxon>
        <taxon>Poales</taxon>
        <taxon>Poaceae</taxon>
        <taxon>PACMAD clade</taxon>
        <taxon>Panicoideae</taxon>
        <taxon>Andropogonodae</taxon>
        <taxon>Andropogoneae</taxon>
        <taxon>Saccharinae</taxon>
        <taxon>Miscanthus</taxon>
    </lineage>
</organism>
<dbReference type="Gene3D" id="1.50.10.160">
    <property type="match status" value="1"/>
</dbReference>
<dbReference type="OrthoDB" id="2343925at2759"/>
<dbReference type="EMBL" id="CAJGYO010000009">
    <property type="protein sequence ID" value="CAD6253563.1"/>
    <property type="molecule type" value="Genomic_DNA"/>
</dbReference>
<dbReference type="GO" id="GO:0010333">
    <property type="term" value="F:terpene synthase activity"/>
    <property type="evidence" value="ECO:0007669"/>
    <property type="project" value="InterPro"/>
</dbReference>
<keyword evidence="2" id="KW-0479">Metal-binding</keyword>
<dbReference type="SFLD" id="SFLDG01014">
    <property type="entry name" value="Terpene_Cyclase_Like_1_N-term"/>
    <property type="match status" value="1"/>
</dbReference>
<evidence type="ECO:0000313" key="7">
    <source>
        <dbReference type="Proteomes" id="UP000604825"/>
    </source>
</evidence>
<dbReference type="PANTHER" id="PTHR31739:SF4">
    <property type="entry name" value="ENT-COPALYL DIPHOSPHATE SYNTHASE, CHLOROPLASTIC"/>
    <property type="match status" value="1"/>
</dbReference>
<name>A0A811QBS5_9POAL</name>
<gene>
    <name evidence="6" type="ORF">NCGR_LOCUS37188</name>
</gene>
<dbReference type="SFLD" id="SFLDG01605">
    <property type="entry name" value="Terpene_Cyclase_Like_1_N-term"/>
    <property type="match status" value="1"/>
</dbReference>
<keyword evidence="4" id="KW-0413">Isomerase</keyword>
<dbReference type="InterPro" id="IPR050148">
    <property type="entry name" value="Terpene_synthase-like"/>
</dbReference>
<comment type="cofactor">
    <cofactor evidence="1">
        <name>Mg(2+)</name>
        <dbReference type="ChEBI" id="CHEBI:18420"/>
    </cofactor>
</comment>
<dbReference type="SUPFAM" id="SSF48239">
    <property type="entry name" value="Terpenoid cyclases/Protein prenyltransferases"/>
    <property type="match status" value="2"/>
</dbReference>
<evidence type="ECO:0000256" key="1">
    <source>
        <dbReference type="ARBA" id="ARBA00001946"/>
    </source>
</evidence>
<dbReference type="GO" id="GO:0000287">
    <property type="term" value="F:magnesium ion binding"/>
    <property type="evidence" value="ECO:0007669"/>
    <property type="project" value="TreeGrafter"/>
</dbReference>
<keyword evidence="7" id="KW-1185">Reference proteome</keyword>
<dbReference type="GO" id="GO:0016853">
    <property type="term" value="F:isomerase activity"/>
    <property type="evidence" value="ECO:0007669"/>
    <property type="project" value="UniProtKB-KW"/>
</dbReference>
<evidence type="ECO:0000256" key="4">
    <source>
        <dbReference type="ARBA" id="ARBA00023235"/>
    </source>
</evidence>
<dbReference type="FunFam" id="1.50.10.160:FF:000001">
    <property type="entry name" value="Ent-copalyl diphosphate synthase"/>
    <property type="match status" value="1"/>
</dbReference>
<evidence type="ECO:0000256" key="3">
    <source>
        <dbReference type="ARBA" id="ARBA00022842"/>
    </source>
</evidence>
<reference evidence="6" key="1">
    <citation type="submission" date="2020-10" db="EMBL/GenBank/DDBJ databases">
        <authorList>
            <person name="Han B."/>
            <person name="Lu T."/>
            <person name="Zhao Q."/>
            <person name="Huang X."/>
            <person name="Zhao Y."/>
        </authorList>
    </citation>
    <scope>NUCLEOTIDE SEQUENCE</scope>
</reference>
<dbReference type="AlphaFoldDB" id="A0A811QBS5"/>
<dbReference type="InterPro" id="IPR008949">
    <property type="entry name" value="Isoprenoid_synthase_dom_sf"/>
</dbReference>
<dbReference type="Pfam" id="PF01397">
    <property type="entry name" value="Terpene_synth"/>
    <property type="match status" value="1"/>
</dbReference>
<dbReference type="InterPro" id="IPR036965">
    <property type="entry name" value="Terpene_synth_N_sf"/>
</dbReference>
<evidence type="ECO:0000259" key="5">
    <source>
        <dbReference type="Pfam" id="PF01397"/>
    </source>
</evidence>
<protein>
    <recommendedName>
        <fullName evidence="5">Terpene synthase N-terminal domain-containing protein</fullName>
    </recommendedName>
</protein>
<dbReference type="InterPro" id="IPR001906">
    <property type="entry name" value="Terpene_synth_N"/>
</dbReference>
<dbReference type="GO" id="GO:0009686">
    <property type="term" value="P:gibberellin biosynthetic process"/>
    <property type="evidence" value="ECO:0007669"/>
    <property type="project" value="TreeGrafter"/>
</dbReference>
<sequence length="788" mass="89166">MAQLVWSTATQPHVGFLWRGAEGRRLPFRHLNARRPRLGCLMEPIKVEALKAVSRDGLLPDTTRDGLLPDTRHKDKQSGVPEMINAIRAGLRSMGEGEINVSAYDTAWVALVKSLNGDDAPQFPSCIDWIARNQLPDGSWGDDMFFLVQDRIINTLACIIALKSWDVHDYAFKKGLSFISENMWRVTKDDENWTLSGFEIIFPMLIEKAKDLGINIPLDDPTLEAIYAKRELKLTKVPREAVHAVPTTFLLSLEGMPGLDWKMLRKLQCPDGSFMSSPAPTAYALMQTGDPKCFEFLDRLVGKYNGSVPFVYPIEMFERLWIVDRLERLGISRYFKSEIEDYLEYVYRHWSDEGLSFTKGCPVKDIDDTAMGFRLLRLHGYPASPCAFKRFENDGQFVCYPRQSNQSVSAMYNLYRAADQASFPGDGHVLGRARSYSRAFLRERRASDQLNDKWIISEGLPGEVMYGLDFPGKLACHASKQECIWSNTVEATTCGSGRFSTASSNQAEQQSAWDGRARAVLAEAISGCLLMSSNTHDDRTVTAEWLIDEFVNSDDEKPASGGGKKNSQVTSSLAYALRDLIDIHASDDASVADCLRGAWKEWFMAWTKTEREGPRSADTALLLVRTVEICSGRHHSTEQDLKLLPDYSKLEQLTRSICCRLATEAPALRMSAQSSIFPEPDLGTIIQFGNHASSLYCMMFDNYCIAYRIKRWMINQTGENMDKIDELDRNVGFEMQELAQCVFQRCSSINRVTRQTFLHVTKRYYYVALCSPETIEHHISKVIFEDVV</sequence>
<dbReference type="FunFam" id="1.50.10.130:FF:000002">
    <property type="entry name" value="Ent-copalyl diphosphate synthase, chloroplastic"/>
    <property type="match status" value="1"/>
</dbReference>
<dbReference type="Proteomes" id="UP000604825">
    <property type="component" value="Unassembled WGS sequence"/>
</dbReference>
<dbReference type="PANTHER" id="PTHR31739">
    <property type="entry name" value="ENT-COPALYL DIPHOSPHATE SYNTHASE, CHLOROPLASTIC"/>
    <property type="match status" value="1"/>
</dbReference>
<keyword evidence="3" id="KW-0460">Magnesium</keyword>